<dbReference type="SUPFAM" id="SSF54695">
    <property type="entry name" value="POZ domain"/>
    <property type="match status" value="1"/>
</dbReference>
<evidence type="ECO:0000259" key="1">
    <source>
        <dbReference type="PROSITE" id="PS50097"/>
    </source>
</evidence>
<accession>A0A8X7BKI9</accession>
<dbReference type="Pfam" id="PF00651">
    <property type="entry name" value="BTB"/>
    <property type="match status" value="1"/>
</dbReference>
<comment type="caution">
    <text evidence="2">The sequence shown here is derived from an EMBL/GenBank/DDBJ whole genome shotgun (WGS) entry which is preliminary data.</text>
</comment>
<dbReference type="PANTHER" id="PTHR24413">
    <property type="entry name" value="SPECKLE-TYPE POZ PROTEIN"/>
    <property type="match status" value="1"/>
</dbReference>
<keyword evidence="3" id="KW-1185">Reference proteome</keyword>
<reference evidence="2" key="1">
    <citation type="submission" date="2020-08" db="EMBL/GenBank/DDBJ databases">
        <title>Multicomponent nature underlies the extraordinary mechanical properties of spider dragline silk.</title>
        <authorList>
            <person name="Kono N."/>
            <person name="Nakamura H."/>
            <person name="Mori M."/>
            <person name="Yoshida Y."/>
            <person name="Ohtoshi R."/>
            <person name="Malay A.D."/>
            <person name="Moran D.A.P."/>
            <person name="Tomita M."/>
            <person name="Numata K."/>
            <person name="Arakawa K."/>
        </authorList>
    </citation>
    <scope>NUCLEOTIDE SEQUENCE</scope>
</reference>
<evidence type="ECO:0000313" key="3">
    <source>
        <dbReference type="Proteomes" id="UP000887159"/>
    </source>
</evidence>
<dbReference type="SMART" id="SM00225">
    <property type="entry name" value="BTB"/>
    <property type="match status" value="1"/>
</dbReference>
<gene>
    <name evidence="2" type="primary">Tdpoz5</name>
    <name evidence="2" type="ORF">TNCV_3095451</name>
</gene>
<sequence length="418" mass="48847">MSFEVEYDIAILAEDGSVLHTSERGRMHPNNLWVSSVEFMPNILRVLFGETLKLRCRMRRTDGKAVKPITFFGRTVLRKYERSFLWDIERFSSLEPGQKVGFTNWTLVKEDGEEKITLNIQVNTEDKIMIFIDYSRKKNNYFNLRLSITDTSGSKVDCGKYEDTPYDLIYWKNAFHITFALPFTKQYLMQNQTLYLKNDVLSLYCECSWRSNIESYRTIERIYFGISSPYITGEVSAKPMFDLKKDLQCLHEEGILSDLKLRTTTHTFNAHKTILSARSPVFRAMFTTDMKEKIHACVDIPDLEDDTVHRMLLYMYTSALEDLQWESALKLYFAADKYQIATLKSKCCFFLQCNLRPNNLCDVLILADMHADGDLKEAALDFILTHEDFLRSEEWAEFAKNNATLAAEMIQLIWKRKN</sequence>
<dbReference type="PROSITE" id="PS50097">
    <property type="entry name" value="BTB"/>
    <property type="match status" value="1"/>
</dbReference>
<proteinExistence type="predicted"/>
<dbReference type="InterPro" id="IPR000210">
    <property type="entry name" value="BTB/POZ_dom"/>
</dbReference>
<dbReference type="InterPro" id="IPR011333">
    <property type="entry name" value="SKP1/BTB/POZ_sf"/>
</dbReference>
<dbReference type="EMBL" id="BMAU01021425">
    <property type="protein sequence ID" value="GFY34563.1"/>
    <property type="molecule type" value="Genomic_DNA"/>
</dbReference>
<dbReference type="CDD" id="cd18186">
    <property type="entry name" value="BTB_POZ_ZBTB_KLHL-like"/>
    <property type="match status" value="1"/>
</dbReference>
<name>A0A8X7BKI9_TRICX</name>
<dbReference type="Gene3D" id="3.30.710.10">
    <property type="entry name" value="Potassium Channel Kv1.1, Chain A"/>
    <property type="match status" value="1"/>
</dbReference>
<organism evidence="2 3">
    <name type="scientific">Trichonephila clavipes</name>
    <name type="common">Golden silk orbweaver</name>
    <name type="synonym">Nephila clavipes</name>
    <dbReference type="NCBI Taxonomy" id="2585209"/>
    <lineage>
        <taxon>Eukaryota</taxon>
        <taxon>Metazoa</taxon>
        <taxon>Ecdysozoa</taxon>
        <taxon>Arthropoda</taxon>
        <taxon>Chelicerata</taxon>
        <taxon>Arachnida</taxon>
        <taxon>Araneae</taxon>
        <taxon>Araneomorphae</taxon>
        <taxon>Entelegynae</taxon>
        <taxon>Araneoidea</taxon>
        <taxon>Nephilidae</taxon>
        <taxon>Trichonephila</taxon>
    </lineage>
</organism>
<evidence type="ECO:0000313" key="2">
    <source>
        <dbReference type="EMBL" id="GFY34563.1"/>
    </source>
</evidence>
<protein>
    <submittedName>
        <fullName evidence="2">TD and POZ domain-containing protein 5</fullName>
    </submittedName>
</protein>
<dbReference type="Gene3D" id="1.25.40.420">
    <property type="match status" value="1"/>
</dbReference>
<feature type="domain" description="BTB" evidence="1">
    <location>
        <begin position="257"/>
        <end position="324"/>
    </location>
</feature>
<dbReference type="AlphaFoldDB" id="A0A8X7BKI9"/>
<dbReference type="Proteomes" id="UP000887159">
    <property type="component" value="Unassembled WGS sequence"/>
</dbReference>